<dbReference type="Proteomes" id="UP000276443">
    <property type="component" value="Unassembled WGS sequence"/>
</dbReference>
<dbReference type="InterPro" id="IPR002052">
    <property type="entry name" value="DNA_methylase_N6_adenine_CS"/>
</dbReference>
<keyword evidence="4" id="KW-0949">S-adenosyl-L-methionine</keyword>
<dbReference type="InterPro" id="IPR029063">
    <property type="entry name" value="SAM-dependent_MTases_sf"/>
</dbReference>
<dbReference type="GO" id="GO:0102559">
    <property type="term" value="F:peptide chain release factor N(5)-glutamine methyltransferase activity"/>
    <property type="evidence" value="ECO:0007669"/>
    <property type="project" value="UniProtKB-EC"/>
</dbReference>
<evidence type="ECO:0000313" key="8">
    <source>
        <dbReference type="Proteomes" id="UP000276443"/>
    </source>
</evidence>
<dbReference type="SUPFAM" id="SSF53335">
    <property type="entry name" value="S-adenosyl-L-methionine-dependent methyltransferases"/>
    <property type="match status" value="1"/>
</dbReference>
<dbReference type="EMBL" id="RKRF01000008">
    <property type="protein sequence ID" value="RPF54092.1"/>
    <property type="molecule type" value="Genomic_DNA"/>
</dbReference>
<dbReference type="GO" id="GO:0003676">
    <property type="term" value="F:nucleic acid binding"/>
    <property type="evidence" value="ECO:0007669"/>
    <property type="project" value="InterPro"/>
</dbReference>
<keyword evidence="8" id="KW-1185">Reference proteome</keyword>
<evidence type="ECO:0000256" key="2">
    <source>
        <dbReference type="ARBA" id="ARBA00022603"/>
    </source>
</evidence>
<dbReference type="PANTHER" id="PTHR18895:SF74">
    <property type="entry name" value="MTRF1L RELEASE FACTOR GLUTAMINE METHYLTRANSFERASE"/>
    <property type="match status" value="1"/>
</dbReference>
<name>A0A3N5C3Q5_9BACI</name>
<protein>
    <recommendedName>
        <fullName evidence="1">peptide chain release factor N(5)-glutamine methyltransferase</fullName>
        <ecNumber evidence="1">2.1.1.297</ecNumber>
    </recommendedName>
</protein>
<sequence length="248" mass="28344">MQHLLRVDLADFLLVQQEKFEEWKTFEKWVREHAETGKPLEHFTGQAEFYSRTFRVTEHVLIPRPETEELIEAVKPLLLGSDVVVDVGTGSGIIPITFKKELPELRMYATDISENALTIARVNAKNLEADVQFEQGHFLEPVMDVEIDVVISNPPYVPEFERENLSEVVMHDPELALFADDEGLAAYREIIEQINNMKKLPRLVAFEIGHDQGELVPGLIMTNFPQANVQVLQDINGKDRIIIWQNSA</sequence>
<comment type="catalytic activity">
    <reaction evidence="5">
        <text>L-glutaminyl-[peptide chain release factor] + S-adenosyl-L-methionine = N(5)-methyl-L-glutaminyl-[peptide chain release factor] + S-adenosyl-L-homocysteine + H(+)</text>
        <dbReference type="Rhea" id="RHEA:42896"/>
        <dbReference type="Rhea" id="RHEA-COMP:10271"/>
        <dbReference type="Rhea" id="RHEA-COMP:10272"/>
        <dbReference type="ChEBI" id="CHEBI:15378"/>
        <dbReference type="ChEBI" id="CHEBI:30011"/>
        <dbReference type="ChEBI" id="CHEBI:57856"/>
        <dbReference type="ChEBI" id="CHEBI:59789"/>
        <dbReference type="ChEBI" id="CHEBI:61891"/>
        <dbReference type="EC" id="2.1.1.297"/>
    </reaction>
</comment>
<evidence type="ECO:0000256" key="4">
    <source>
        <dbReference type="ARBA" id="ARBA00022691"/>
    </source>
</evidence>
<organism evidence="7 8">
    <name type="scientific">Aquisalibacillus elongatus</name>
    <dbReference type="NCBI Taxonomy" id="485577"/>
    <lineage>
        <taxon>Bacteria</taxon>
        <taxon>Bacillati</taxon>
        <taxon>Bacillota</taxon>
        <taxon>Bacilli</taxon>
        <taxon>Bacillales</taxon>
        <taxon>Bacillaceae</taxon>
        <taxon>Aquisalibacillus</taxon>
    </lineage>
</organism>
<dbReference type="CDD" id="cd02440">
    <property type="entry name" value="AdoMet_MTases"/>
    <property type="match status" value="1"/>
</dbReference>
<gene>
    <name evidence="7" type="ORF">EDC24_1280</name>
</gene>
<feature type="domain" description="Methyltransferase small" evidence="6">
    <location>
        <begin position="80"/>
        <end position="159"/>
    </location>
</feature>
<dbReference type="InterPro" id="IPR004556">
    <property type="entry name" value="HemK-like"/>
</dbReference>
<dbReference type="Pfam" id="PF05175">
    <property type="entry name" value="MTS"/>
    <property type="match status" value="1"/>
</dbReference>
<dbReference type="EC" id="2.1.1.297" evidence="1"/>
<comment type="caution">
    <text evidence="7">The sequence shown here is derived from an EMBL/GenBank/DDBJ whole genome shotgun (WGS) entry which is preliminary data.</text>
</comment>
<dbReference type="InterPro" id="IPR007848">
    <property type="entry name" value="Small_mtfrase_dom"/>
</dbReference>
<dbReference type="InterPro" id="IPR050320">
    <property type="entry name" value="N5-glutamine_MTase"/>
</dbReference>
<evidence type="ECO:0000313" key="7">
    <source>
        <dbReference type="EMBL" id="RPF54092.1"/>
    </source>
</evidence>
<evidence type="ECO:0000256" key="5">
    <source>
        <dbReference type="ARBA" id="ARBA00048391"/>
    </source>
</evidence>
<evidence type="ECO:0000259" key="6">
    <source>
        <dbReference type="Pfam" id="PF05175"/>
    </source>
</evidence>
<dbReference type="GO" id="GO:0032259">
    <property type="term" value="P:methylation"/>
    <property type="evidence" value="ECO:0007669"/>
    <property type="project" value="UniProtKB-KW"/>
</dbReference>
<dbReference type="InterPro" id="IPR019874">
    <property type="entry name" value="RF_methyltr_PrmC"/>
</dbReference>
<dbReference type="PROSITE" id="PS00092">
    <property type="entry name" value="N6_MTASE"/>
    <property type="match status" value="1"/>
</dbReference>
<dbReference type="NCBIfam" id="TIGR00536">
    <property type="entry name" value="hemK_fam"/>
    <property type="match status" value="1"/>
</dbReference>
<accession>A0A3N5C3Q5</accession>
<evidence type="ECO:0000256" key="3">
    <source>
        <dbReference type="ARBA" id="ARBA00022679"/>
    </source>
</evidence>
<keyword evidence="2 7" id="KW-0489">Methyltransferase</keyword>
<proteinExistence type="predicted"/>
<dbReference type="Gene3D" id="1.10.8.10">
    <property type="entry name" value="DNA helicase RuvA subunit, C-terminal domain"/>
    <property type="match status" value="1"/>
</dbReference>
<dbReference type="PANTHER" id="PTHR18895">
    <property type="entry name" value="HEMK METHYLTRANSFERASE"/>
    <property type="match status" value="1"/>
</dbReference>
<reference evidence="7 8" key="1">
    <citation type="submission" date="2018-11" db="EMBL/GenBank/DDBJ databases">
        <title>Genomic Encyclopedia of Type Strains, Phase IV (KMG-IV): sequencing the most valuable type-strain genomes for metagenomic binning, comparative biology and taxonomic classification.</title>
        <authorList>
            <person name="Goeker M."/>
        </authorList>
    </citation>
    <scope>NUCLEOTIDE SEQUENCE [LARGE SCALE GENOMIC DNA]</scope>
    <source>
        <strain evidence="7 8">DSM 18090</strain>
    </source>
</reference>
<dbReference type="Gene3D" id="3.40.50.150">
    <property type="entry name" value="Vaccinia Virus protein VP39"/>
    <property type="match status" value="1"/>
</dbReference>
<keyword evidence="3 7" id="KW-0808">Transferase</keyword>
<evidence type="ECO:0000256" key="1">
    <source>
        <dbReference type="ARBA" id="ARBA00012771"/>
    </source>
</evidence>
<dbReference type="NCBIfam" id="TIGR03534">
    <property type="entry name" value="RF_mod_PrmC"/>
    <property type="match status" value="1"/>
</dbReference>
<dbReference type="AlphaFoldDB" id="A0A3N5C3Q5"/>